<dbReference type="EMBL" id="JAYMYQ010000006">
    <property type="protein sequence ID" value="KAK7325179.1"/>
    <property type="molecule type" value="Genomic_DNA"/>
</dbReference>
<organism evidence="2 3">
    <name type="scientific">Canavalia gladiata</name>
    <name type="common">Sword bean</name>
    <name type="synonym">Dolichos gladiatus</name>
    <dbReference type="NCBI Taxonomy" id="3824"/>
    <lineage>
        <taxon>Eukaryota</taxon>
        <taxon>Viridiplantae</taxon>
        <taxon>Streptophyta</taxon>
        <taxon>Embryophyta</taxon>
        <taxon>Tracheophyta</taxon>
        <taxon>Spermatophyta</taxon>
        <taxon>Magnoliopsida</taxon>
        <taxon>eudicotyledons</taxon>
        <taxon>Gunneridae</taxon>
        <taxon>Pentapetalae</taxon>
        <taxon>rosids</taxon>
        <taxon>fabids</taxon>
        <taxon>Fabales</taxon>
        <taxon>Fabaceae</taxon>
        <taxon>Papilionoideae</taxon>
        <taxon>50 kb inversion clade</taxon>
        <taxon>NPAAA clade</taxon>
        <taxon>indigoferoid/millettioid clade</taxon>
        <taxon>Phaseoleae</taxon>
        <taxon>Canavalia</taxon>
    </lineage>
</organism>
<evidence type="ECO:0000256" key="1">
    <source>
        <dbReference type="SAM" id="MobiDB-lite"/>
    </source>
</evidence>
<feature type="region of interest" description="Disordered" evidence="1">
    <location>
        <begin position="557"/>
        <end position="597"/>
    </location>
</feature>
<dbReference type="AlphaFoldDB" id="A0AAN9L057"/>
<feature type="compositionally biased region" description="Polar residues" evidence="1">
    <location>
        <begin position="125"/>
        <end position="144"/>
    </location>
</feature>
<feature type="compositionally biased region" description="Polar residues" evidence="1">
    <location>
        <begin position="566"/>
        <end position="579"/>
    </location>
</feature>
<gene>
    <name evidence="2" type="ORF">VNO77_29316</name>
</gene>
<feature type="compositionally biased region" description="Polar residues" evidence="1">
    <location>
        <begin position="157"/>
        <end position="174"/>
    </location>
</feature>
<feature type="compositionally biased region" description="Polar residues" evidence="1">
    <location>
        <begin position="9"/>
        <end position="23"/>
    </location>
</feature>
<sequence length="597" mass="65748">MRQPRSKWKNSGGNKNTFSSPNEQELELKPFSEVNDRTNGDLVKVKEQISADALTTMESELETDNEYKSKKSFLDIQKATDTNDKEGHQPQAHFSDSQSFGDSSMSGDINSFKQDRNEEHIEVQAQPSDSQSTGTSSTLDNNSLFRRDGNEDVKLQTHFSDSQSIGNSSVSDENGSFKKDRSYFSHTDSLSTVVENIQSEQLEVEDTPSDQLPQVVESLNTNCGRFVIHDDAHSSDLGPTSPATLPAGTQLDETPSDPVELTLRLDDDVDRTGLVESIASGLVSLSLIKDDACLVDSSDKASVTNSNDDEPNIHSDDLLQVSNDLELAHKGEGSDHSEIKMFRAEPPNENSLEVLVNRDIGSQVEDPVRPSMEEVNLNSGAMLALDCQNSTYEDCALATQLNSESPVVKIPPVSCFTGELPPDLTHFNTQDEPGSEEIEVLDSDLQSKFEEKPNIVHDDEINGSTCSVDPVEGDGHFRHPSPDNHVVLMFCRSHKKEVEVDEVVAGESLTELEEQKIMDQPEIASANAHLNLNRSVPCDLQDSETWLDTQQSVPIIHGQHDPFQNGRYSFSSPSGNQLESETDLEPFSQSHIGEQDA</sequence>
<feature type="region of interest" description="Disordered" evidence="1">
    <location>
        <begin position="78"/>
        <end position="177"/>
    </location>
</feature>
<feature type="compositionally biased region" description="Low complexity" evidence="1">
    <location>
        <begin position="94"/>
        <end position="108"/>
    </location>
</feature>
<dbReference type="Proteomes" id="UP001367508">
    <property type="component" value="Unassembled WGS sequence"/>
</dbReference>
<feature type="compositionally biased region" description="Basic and acidic residues" evidence="1">
    <location>
        <begin position="113"/>
        <end position="122"/>
    </location>
</feature>
<accession>A0AAN9L057</accession>
<evidence type="ECO:0000313" key="3">
    <source>
        <dbReference type="Proteomes" id="UP001367508"/>
    </source>
</evidence>
<keyword evidence="3" id="KW-1185">Reference proteome</keyword>
<comment type="caution">
    <text evidence="2">The sequence shown here is derived from an EMBL/GenBank/DDBJ whole genome shotgun (WGS) entry which is preliminary data.</text>
</comment>
<evidence type="ECO:0000313" key="2">
    <source>
        <dbReference type="EMBL" id="KAK7325179.1"/>
    </source>
</evidence>
<protein>
    <submittedName>
        <fullName evidence="2">Uncharacterized protein</fullName>
    </submittedName>
</protein>
<feature type="compositionally biased region" description="Polar residues" evidence="1">
    <location>
        <begin position="587"/>
        <end position="597"/>
    </location>
</feature>
<name>A0AAN9L057_CANGL</name>
<reference evidence="2 3" key="1">
    <citation type="submission" date="2024-01" db="EMBL/GenBank/DDBJ databases">
        <title>The genomes of 5 underutilized Papilionoideae crops provide insights into root nodulation and disease resistanc.</title>
        <authorList>
            <person name="Jiang F."/>
        </authorList>
    </citation>
    <scope>NUCLEOTIDE SEQUENCE [LARGE SCALE GENOMIC DNA]</scope>
    <source>
        <strain evidence="2">LVBAO_FW01</strain>
        <tissue evidence="2">Leaves</tissue>
    </source>
</reference>
<feature type="compositionally biased region" description="Basic and acidic residues" evidence="1">
    <location>
        <begin position="145"/>
        <end position="155"/>
    </location>
</feature>
<feature type="compositionally biased region" description="Basic and acidic residues" evidence="1">
    <location>
        <begin position="26"/>
        <end position="42"/>
    </location>
</feature>
<feature type="region of interest" description="Disordered" evidence="1">
    <location>
        <begin position="1"/>
        <end position="42"/>
    </location>
</feature>
<feature type="region of interest" description="Disordered" evidence="1">
    <location>
        <begin position="231"/>
        <end position="256"/>
    </location>
</feature>
<proteinExistence type="predicted"/>